<keyword evidence="1" id="KW-0472">Membrane</keyword>
<dbReference type="STRING" id="1005945.SAMN05216561_10555"/>
<keyword evidence="1" id="KW-1133">Transmembrane helix</keyword>
<name>A0A1I3FN62_9ACTN</name>
<protein>
    <recommendedName>
        <fullName evidence="4">Membrane protein YfhO</fullName>
    </recommendedName>
</protein>
<feature type="transmembrane region" description="Helical" evidence="1">
    <location>
        <begin position="123"/>
        <end position="143"/>
    </location>
</feature>
<keyword evidence="1" id="KW-0812">Transmembrane</keyword>
<feature type="transmembrane region" description="Helical" evidence="1">
    <location>
        <begin position="283"/>
        <end position="303"/>
    </location>
</feature>
<evidence type="ECO:0000313" key="3">
    <source>
        <dbReference type="Proteomes" id="UP000198649"/>
    </source>
</evidence>
<dbReference type="AlphaFoldDB" id="A0A1I3FN62"/>
<evidence type="ECO:0000256" key="1">
    <source>
        <dbReference type="SAM" id="Phobius"/>
    </source>
</evidence>
<dbReference type="OrthoDB" id="3463898at2"/>
<feature type="transmembrane region" description="Helical" evidence="1">
    <location>
        <begin position="528"/>
        <end position="552"/>
    </location>
</feature>
<dbReference type="Proteomes" id="UP000198649">
    <property type="component" value="Unassembled WGS sequence"/>
</dbReference>
<dbReference type="RefSeq" id="WP_091111804.1">
    <property type="nucleotide sequence ID" value="NZ_BKAF01000006.1"/>
</dbReference>
<feature type="transmembrane region" description="Helical" evidence="1">
    <location>
        <begin position="250"/>
        <end position="271"/>
    </location>
</feature>
<reference evidence="2 3" key="1">
    <citation type="submission" date="2016-10" db="EMBL/GenBank/DDBJ databases">
        <authorList>
            <person name="de Groot N.N."/>
        </authorList>
    </citation>
    <scope>NUCLEOTIDE SEQUENCE [LARGE SCALE GENOMIC DNA]</scope>
    <source>
        <strain evidence="2 3">CGMCC 1.11156</strain>
    </source>
</reference>
<evidence type="ECO:0000313" key="2">
    <source>
        <dbReference type="EMBL" id="SFI12381.1"/>
    </source>
</evidence>
<accession>A0A1I3FN62</accession>
<evidence type="ECO:0008006" key="4">
    <source>
        <dbReference type="Google" id="ProtNLM"/>
    </source>
</evidence>
<organism evidence="2 3">
    <name type="scientific">Nocardioides psychrotolerans</name>
    <dbReference type="NCBI Taxonomy" id="1005945"/>
    <lineage>
        <taxon>Bacteria</taxon>
        <taxon>Bacillati</taxon>
        <taxon>Actinomycetota</taxon>
        <taxon>Actinomycetes</taxon>
        <taxon>Propionibacteriales</taxon>
        <taxon>Nocardioidaceae</taxon>
        <taxon>Nocardioides</taxon>
    </lineage>
</organism>
<feature type="transmembrane region" description="Helical" evidence="1">
    <location>
        <begin position="323"/>
        <end position="346"/>
    </location>
</feature>
<feature type="transmembrane region" description="Helical" evidence="1">
    <location>
        <begin position="187"/>
        <end position="206"/>
    </location>
</feature>
<keyword evidence="3" id="KW-1185">Reference proteome</keyword>
<feature type="transmembrane region" description="Helical" evidence="1">
    <location>
        <begin position="353"/>
        <end position="371"/>
    </location>
</feature>
<dbReference type="EMBL" id="FOQG01000005">
    <property type="protein sequence ID" value="SFI12381.1"/>
    <property type="molecule type" value="Genomic_DNA"/>
</dbReference>
<feature type="transmembrane region" description="Helical" evidence="1">
    <location>
        <begin position="155"/>
        <end position="181"/>
    </location>
</feature>
<gene>
    <name evidence="2" type="ORF">SAMN05216561_10555</name>
</gene>
<proteinExistence type="predicted"/>
<sequence length="565" mass="58504">MRQWRSWVLPAWSSVLALVLLGPALGRGYVLSFDMVWVPDLALRPDFLGVATGLPRAVPSDAVVALLDEVVPGMLLQKAVLLGSLVAGGLGAARLVPHTALVARAVAVGLFQWNPFVAERLVLGHWPVLVGYAVLPWCLVAAREWRQTRRFPRRLLCLVPLGSLSAGAGLVTALVVLAFVAGGARTLRALLLVVAANAPWLVAGLLHASSSVTDADGASAFALRDEGLLPGPLAALGLGGAWNAETMPSSRAGMLAVVALLVVLGLAAVGARTWWRRLGARDGVAFLVCAVTGWALAVLTWVAPGATGWLVEQVPGAGLLRDGARQLALLAPLLAVTAATGVDVLWSRGPSGLVGRLAVAVAVVLAPVALLPDAAWGVTSRLGSATYPPSYDEARDAVASAVAEQPGDVLVLPLSSYRQPAFNDDRKVLDPVGRYLTPDYVASDELVVSGVVIAGEDPRVREARAALDAGTPGERSELLGELGIGVVIVDVTAPGPAPLVAGEQVLATSDLVVVVLPDTAERDVPTGWMVAMAGAWSAFGGLLLAAVVVGLGSLRGARRRRRITI</sequence>